<keyword evidence="1 6" id="KW-0479">Metal-binding</keyword>
<dbReference type="GO" id="GO:0045944">
    <property type="term" value="P:positive regulation of transcription by RNA polymerase II"/>
    <property type="evidence" value="ECO:0007669"/>
    <property type="project" value="TreeGrafter"/>
</dbReference>
<dbReference type="Proteomes" id="UP000887574">
    <property type="component" value="Unplaced"/>
</dbReference>
<evidence type="ECO:0000256" key="6">
    <source>
        <dbReference type="PROSITE-ProRule" id="PRU00125"/>
    </source>
</evidence>
<keyword evidence="3" id="KW-0863">Zinc-finger</keyword>
<reference evidence="10" key="1">
    <citation type="submission" date="2022-11" db="UniProtKB">
        <authorList>
            <consortium name="WormBaseParasite"/>
        </authorList>
    </citation>
    <scope>IDENTIFICATION</scope>
</reference>
<evidence type="ECO:0000256" key="1">
    <source>
        <dbReference type="ARBA" id="ARBA00022723"/>
    </source>
</evidence>
<evidence type="ECO:0000313" key="9">
    <source>
        <dbReference type="Proteomes" id="UP000887574"/>
    </source>
</evidence>
<dbReference type="GO" id="GO:0008270">
    <property type="term" value="F:zinc ion binding"/>
    <property type="evidence" value="ECO:0007669"/>
    <property type="project" value="UniProtKB-KW"/>
</dbReference>
<dbReference type="PANTHER" id="PTHR45787:SF1">
    <property type="entry name" value="LIM ZINC-BINDING DOMAIN-CONTAINING PROTEIN"/>
    <property type="match status" value="1"/>
</dbReference>
<evidence type="ECO:0000256" key="5">
    <source>
        <dbReference type="ARBA" id="ARBA00023038"/>
    </source>
</evidence>
<keyword evidence="5 6" id="KW-0440">LIM domain</keyword>
<dbReference type="Pfam" id="PF00412">
    <property type="entry name" value="LIM"/>
    <property type="match status" value="1"/>
</dbReference>
<dbReference type="WBParaSite" id="jg18813">
    <property type="protein sequence ID" value="jg18813"/>
    <property type="gene ID" value="jg18813"/>
</dbReference>
<keyword evidence="9" id="KW-1185">Reference proteome</keyword>
<evidence type="ECO:0000256" key="3">
    <source>
        <dbReference type="ARBA" id="ARBA00022771"/>
    </source>
</evidence>
<proteinExistence type="predicted"/>
<dbReference type="Gene3D" id="2.10.110.10">
    <property type="entry name" value="Cysteine Rich Protein"/>
    <property type="match status" value="2"/>
</dbReference>
<evidence type="ECO:0000256" key="2">
    <source>
        <dbReference type="ARBA" id="ARBA00022737"/>
    </source>
</evidence>
<accession>A0A915DDM9</accession>
<dbReference type="GO" id="GO:0140297">
    <property type="term" value="F:DNA-binding transcription factor binding"/>
    <property type="evidence" value="ECO:0007669"/>
    <property type="project" value="TreeGrafter"/>
</dbReference>
<dbReference type="PANTHER" id="PTHR45787">
    <property type="entry name" value="LD11652P"/>
    <property type="match status" value="1"/>
</dbReference>
<dbReference type="InterPro" id="IPR001781">
    <property type="entry name" value="Znf_LIM"/>
</dbReference>
<dbReference type="GO" id="GO:0003713">
    <property type="term" value="F:transcription coactivator activity"/>
    <property type="evidence" value="ECO:0007669"/>
    <property type="project" value="TreeGrafter"/>
</dbReference>
<evidence type="ECO:0000256" key="7">
    <source>
        <dbReference type="SAM" id="MobiDB-lite"/>
    </source>
</evidence>
<name>A0A915DDM9_9BILA</name>
<dbReference type="Pfam" id="PF02892">
    <property type="entry name" value="zf-BED"/>
    <property type="match status" value="1"/>
</dbReference>
<keyword evidence="4 6" id="KW-0862">Zinc</keyword>
<dbReference type="InterPro" id="IPR050945">
    <property type="entry name" value="LMO_RBTN_TF"/>
</dbReference>
<evidence type="ECO:0000256" key="4">
    <source>
        <dbReference type="ARBA" id="ARBA00022833"/>
    </source>
</evidence>
<dbReference type="GO" id="GO:0003677">
    <property type="term" value="F:DNA binding"/>
    <property type="evidence" value="ECO:0007669"/>
    <property type="project" value="InterPro"/>
</dbReference>
<dbReference type="GO" id="GO:0005634">
    <property type="term" value="C:nucleus"/>
    <property type="evidence" value="ECO:0007669"/>
    <property type="project" value="TreeGrafter"/>
</dbReference>
<feature type="region of interest" description="Disordered" evidence="7">
    <location>
        <begin position="319"/>
        <end position="341"/>
    </location>
</feature>
<dbReference type="SMART" id="SM00132">
    <property type="entry name" value="LIM"/>
    <property type="match status" value="1"/>
</dbReference>
<sequence length="341" mass="38006">MSRENLCAACAKPIEDQFFLTAIGRHWHDDCLRCICCNCRLAELDCLELVVNAPLLQSIGASEWIMKAGQGVYHLQCFACQQCNSSRPHIHDQLPEPLPSAVAHSFVCESAGGGRAEEWPTHCPTISSCLESAQSELTSTTTTSHPGMEGGMTTPVIGDEDKPKRRTATPEMAATCMVDPCHKTIKVTNSSTTGMIRHLRSCHPEEYKIVQEARLHIWGKRPKKMSHTAADPRLGDVFSCSPQTLHGYEQRRKRQDCEQLSQTSILEWLQHSSAKHSVEAIIGNGNHTENARIAPWTSSQPNYLANFLQTIHKQNQLPFGGEPVKLEPVEDNEENLHQPRK</sequence>
<feature type="compositionally biased region" description="Basic and acidic residues" evidence="7">
    <location>
        <begin position="324"/>
        <end position="341"/>
    </location>
</feature>
<dbReference type="InterPro" id="IPR003656">
    <property type="entry name" value="Znf_BED"/>
</dbReference>
<dbReference type="SUPFAM" id="SSF57716">
    <property type="entry name" value="Glucocorticoid receptor-like (DNA-binding domain)"/>
    <property type="match status" value="1"/>
</dbReference>
<dbReference type="AlphaFoldDB" id="A0A915DDM9"/>
<dbReference type="PROSITE" id="PS00478">
    <property type="entry name" value="LIM_DOMAIN_1"/>
    <property type="match status" value="1"/>
</dbReference>
<keyword evidence="2" id="KW-0677">Repeat</keyword>
<feature type="region of interest" description="Disordered" evidence="7">
    <location>
        <begin position="139"/>
        <end position="167"/>
    </location>
</feature>
<feature type="domain" description="LIM zinc-binding" evidence="8">
    <location>
        <begin position="5"/>
        <end position="90"/>
    </location>
</feature>
<organism evidence="9 10">
    <name type="scientific">Ditylenchus dipsaci</name>
    <dbReference type="NCBI Taxonomy" id="166011"/>
    <lineage>
        <taxon>Eukaryota</taxon>
        <taxon>Metazoa</taxon>
        <taxon>Ecdysozoa</taxon>
        <taxon>Nematoda</taxon>
        <taxon>Chromadorea</taxon>
        <taxon>Rhabditida</taxon>
        <taxon>Tylenchina</taxon>
        <taxon>Tylenchomorpha</taxon>
        <taxon>Sphaerularioidea</taxon>
        <taxon>Anguinidae</taxon>
        <taxon>Anguininae</taxon>
        <taxon>Ditylenchus</taxon>
    </lineage>
</organism>
<protein>
    <submittedName>
        <fullName evidence="10">LIM zinc-binding domain-containing protein</fullName>
    </submittedName>
</protein>
<evidence type="ECO:0000259" key="8">
    <source>
        <dbReference type="PROSITE" id="PS50023"/>
    </source>
</evidence>
<dbReference type="PROSITE" id="PS50023">
    <property type="entry name" value="LIM_DOMAIN_2"/>
    <property type="match status" value="1"/>
</dbReference>
<evidence type="ECO:0000313" key="10">
    <source>
        <dbReference type="WBParaSite" id="jg18813"/>
    </source>
</evidence>